<gene>
    <name evidence="2" type="ORF">BD289DRAFT_62889</name>
</gene>
<evidence type="ECO:0000256" key="1">
    <source>
        <dbReference type="SAM" id="MobiDB-lite"/>
    </source>
</evidence>
<evidence type="ECO:0000313" key="3">
    <source>
        <dbReference type="Proteomes" id="UP000241462"/>
    </source>
</evidence>
<organism evidence="2 3">
    <name type="scientific">Coniella lustricola</name>
    <dbReference type="NCBI Taxonomy" id="2025994"/>
    <lineage>
        <taxon>Eukaryota</taxon>
        <taxon>Fungi</taxon>
        <taxon>Dikarya</taxon>
        <taxon>Ascomycota</taxon>
        <taxon>Pezizomycotina</taxon>
        <taxon>Sordariomycetes</taxon>
        <taxon>Sordariomycetidae</taxon>
        <taxon>Diaporthales</taxon>
        <taxon>Schizoparmaceae</taxon>
        <taxon>Coniella</taxon>
    </lineage>
</organism>
<feature type="compositionally biased region" description="Basic and acidic residues" evidence="1">
    <location>
        <begin position="70"/>
        <end position="79"/>
    </location>
</feature>
<sequence length="208" mass="22108">MYTTSTKIGPRDSGASPDSRSLPDVQGPIRTDSTLTARSTCLIRSSSQNWRPPLQKAASFATRTHNGQSKSHDTSPCRLRPESCRAVGRRHGTAELDALHQVGSVGAWEYLSVSASGKHSSLLPRLCWASHLLDSVAGYPLSISSVLGSLISSVLGSLLARVSARLDQVLTFDSDMHSRVAMGHGPQDIDRHLHPATGLVALLAHAGG</sequence>
<dbReference type="AlphaFoldDB" id="A0A2T3A091"/>
<name>A0A2T3A091_9PEZI</name>
<dbReference type="InParanoid" id="A0A2T3A091"/>
<accession>A0A2T3A091</accession>
<dbReference type="Proteomes" id="UP000241462">
    <property type="component" value="Unassembled WGS sequence"/>
</dbReference>
<feature type="region of interest" description="Disordered" evidence="1">
    <location>
        <begin position="48"/>
        <end position="79"/>
    </location>
</feature>
<dbReference type="EMBL" id="KZ678529">
    <property type="protein sequence ID" value="PSR80479.1"/>
    <property type="molecule type" value="Genomic_DNA"/>
</dbReference>
<proteinExistence type="predicted"/>
<keyword evidence="3" id="KW-1185">Reference proteome</keyword>
<evidence type="ECO:0000313" key="2">
    <source>
        <dbReference type="EMBL" id="PSR80479.1"/>
    </source>
</evidence>
<feature type="region of interest" description="Disordered" evidence="1">
    <location>
        <begin position="1"/>
        <end position="31"/>
    </location>
</feature>
<protein>
    <submittedName>
        <fullName evidence="2">Uncharacterized protein</fullName>
    </submittedName>
</protein>
<reference evidence="2 3" key="1">
    <citation type="journal article" date="2018" name="Mycol. Prog.">
        <title>Coniella lustricola, a new species from submerged detritus.</title>
        <authorList>
            <person name="Raudabaugh D.B."/>
            <person name="Iturriaga T."/>
            <person name="Carver A."/>
            <person name="Mondo S."/>
            <person name="Pangilinan J."/>
            <person name="Lipzen A."/>
            <person name="He G."/>
            <person name="Amirebrahimi M."/>
            <person name="Grigoriev I.V."/>
            <person name="Miller A.N."/>
        </authorList>
    </citation>
    <scope>NUCLEOTIDE SEQUENCE [LARGE SCALE GENOMIC DNA]</scope>
    <source>
        <strain evidence="2 3">B22-T-1</strain>
    </source>
</reference>